<proteinExistence type="predicted"/>
<dbReference type="GO" id="GO:0006307">
    <property type="term" value="P:DNA alkylation repair"/>
    <property type="evidence" value="ECO:0007669"/>
    <property type="project" value="TreeGrafter"/>
</dbReference>
<dbReference type="GO" id="GO:0035516">
    <property type="term" value="F:broad specificity oxidative DNA demethylase activity"/>
    <property type="evidence" value="ECO:0007669"/>
    <property type="project" value="TreeGrafter"/>
</dbReference>
<evidence type="ECO:0000259" key="2">
    <source>
        <dbReference type="PROSITE" id="PS51471"/>
    </source>
</evidence>
<dbReference type="PROSITE" id="PS51471">
    <property type="entry name" value="FE2OG_OXY"/>
    <property type="match status" value="1"/>
</dbReference>
<accession>A0A1J7IV46</accession>
<dbReference type="InterPro" id="IPR027450">
    <property type="entry name" value="AlkB-like"/>
</dbReference>
<dbReference type="InterPro" id="IPR037151">
    <property type="entry name" value="AlkB-like_sf"/>
</dbReference>
<dbReference type="AlphaFoldDB" id="A0A1J7IV46"/>
<gene>
    <name evidence="3" type="ORF">CONLIGDRAFT_595382</name>
</gene>
<dbReference type="Proteomes" id="UP000182658">
    <property type="component" value="Unassembled WGS sequence"/>
</dbReference>
<keyword evidence="4" id="KW-1185">Reference proteome</keyword>
<dbReference type="PANTHER" id="PTHR31573">
    <property type="entry name" value="ALPHA-KETOGLUTARATE-DEPENDENT DIOXYGENASE ALKB HOMOLOG 2"/>
    <property type="match status" value="1"/>
</dbReference>
<feature type="domain" description="Fe2OG dioxygenase" evidence="2">
    <location>
        <begin position="437"/>
        <end position="549"/>
    </location>
</feature>
<dbReference type="InParanoid" id="A0A1J7IV46"/>
<dbReference type="OrthoDB" id="2163491at2759"/>
<dbReference type="EMBL" id="KV875096">
    <property type="protein sequence ID" value="OIW31189.1"/>
    <property type="molecule type" value="Genomic_DNA"/>
</dbReference>
<sequence>MDGAARPHDLFKAQVVISSVGGGRVLDETTKKMHRIKDMEESNPAYKAMKTAHAERLLLLIAGLKHPLWPVTPPHNYNVLDYFWVTDVWAELNIVDAVGPIQEDPKTIRVFCFRLEKANLQKHSWWDHNPGSYVRGDAATTASCATCKKESKQILQVGWTCLNHTCETFFADSKGKKITDNAYSKAFLEERSEFIGPIPSVKPTATVEEINGIDHWGSEAVFRAGIVCETCGSCTSRVFWNRWSCEYCQTEVHTKMIAYPKQVVQAETNSFNQTIAKRRAKNNVTNNEIAIRLDTTAVKHSETVFGLYKVSQFLLPDPEGKVIGSVTIFRANETIRVRGTDRMFDVLSTADIGLRRNTVSGGAGRTQGLSRHFQQNWGAKYKFAVDVQSKGFEDAPDTILQAVQQLKWAGTSAVPLASQFITQMGHSAADIPEANVNFNECLSLGYMTDDRINYHDDGEKQCGPTVATLSLGSPATMAFRPKKKSGMNGIVSVGTRPTGVGKDFKDVLEFPLYHGDLLVMNGSLIHRYYEHKVEPSGGRRFALTCRYMDPTRMATDEERRSAVVKGTLP</sequence>
<name>A0A1J7IV46_9PEZI</name>
<feature type="non-terminal residue" evidence="3">
    <location>
        <position position="569"/>
    </location>
</feature>
<organism evidence="3 4">
    <name type="scientific">Coniochaeta ligniaria NRRL 30616</name>
    <dbReference type="NCBI Taxonomy" id="1408157"/>
    <lineage>
        <taxon>Eukaryota</taxon>
        <taxon>Fungi</taxon>
        <taxon>Dikarya</taxon>
        <taxon>Ascomycota</taxon>
        <taxon>Pezizomycotina</taxon>
        <taxon>Sordariomycetes</taxon>
        <taxon>Sordariomycetidae</taxon>
        <taxon>Coniochaetales</taxon>
        <taxon>Coniochaetaceae</taxon>
        <taxon>Coniochaeta</taxon>
    </lineage>
</organism>
<dbReference type="Gene3D" id="2.60.120.590">
    <property type="entry name" value="Alpha-ketoglutarate-dependent dioxygenase AlkB-like"/>
    <property type="match status" value="1"/>
</dbReference>
<dbReference type="InterPro" id="IPR005123">
    <property type="entry name" value="Oxoglu/Fe-dep_dioxygenase_dom"/>
</dbReference>
<dbReference type="GO" id="GO:0051747">
    <property type="term" value="F:cytosine C-5 DNA demethylase activity"/>
    <property type="evidence" value="ECO:0007669"/>
    <property type="project" value="TreeGrafter"/>
</dbReference>
<evidence type="ECO:0000256" key="1">
    <source>
        <dbReference type="PIRSR" id="PIRSR632852-1"/>
    </source>
</evidence>
<dbReference type="Pfam" id="PF13532">
    <property type="entry name" value="2OG-FeII_Oxy_2"/>
    <property type="match status" value="1"/>
</dbReference>
<dbReference type="PANTHER" id="PTHR31573:SF4">
    <property type="entry name" value="FE2OG DIOXYGENASE DOMAIN-CONTAINING PROTEIN"/>
    <property type="match status" value="1"/>
</dbReference>
<evidence type="ECO:0000313" key="4">
    <source>
        <dbReference type="Proteomes" id="UP000182658"/>
    </source>
</evidence>
<dbReference type="SUPFAM" id="SSF51197">
    <property type="entry name" value="Clavaminate synthase-like"/>
    <property type="match status" value="1"/>
</dbReference>
<reference evidence="3 4" key="1">
    <citation type="submission" date="2016-10" db="EMBL/GenBank/DDBJ databases">
        <title>Draft genome sequence of Coniochaeta ligniaria NRRL30616, a lignocellulolytic fungus for bioabatement of inhibitors in plant biomass hydrolysates.</title>
        <authorList>
            <consortium name="DOE Joint Genome Institute"/>
            <person name="Jimenez D.J."/>
            <person name="Hector R.E."/>
            <person name="Riley R."/>
            <person name="Sun H."/>
            <person name="Grigoriev I.V."/>
            <person name="Van Elsas J.D."/>
            <person name="Nichols N.N."/>
        </authorList>
    </citation>
    <scope>NUCLEOTIDE SEQUENCE [LARGE SCALE GENOMIC DNA]</scope>
    <source>
        <strain evidence="3 4">NRRL 30616</strain>
    </source>
</reference>
<evidence type="ECO:0000313" key="3">
    <source>
        <dbReference type="EMBL" id="OIW31189.1"/>
    </source>
</evidence>
<dbReference type="InterPro" id="IPR046349">
    <property type="entry name" value="C1-like_sf"/>
</dbReference>
<dbReference type="InterPro" id="IPR032852">
    <property type="entry name" value="ALKBH2"/>
</dbReference>
<dbReference type="STRING" id="1408157.A0A1J7IV46"/>
<feature type="binding site" evidence="1">
    <location>
        <position position="446"/>
    </location>
    <ligand>
        <name>2-oxoglutarate</name>
        <dbReference type="ChEBI" id="CHEBI:16810"/>
    </ligand>
</feature>
<dbReference type="SUPFAM" id="SSF57889">
    <property type="entry name" value="Cysteine-rich domain"/>
    <property type="match status" value="1"/>
</dbReference>
<feature type="binding site" evidence="1">
    <location>
        <position position="455"/>
    </location>
    <ligand>
        <name>2-oxoglutarate</name>
        <dbReference type="ChEBI" id="CHEBI:16810"/>
    </ligand>
</feature>
<protein>
    <recommendedName>
        <fullName evidence="2">Fe2OG dioxygenase domain-containing protein</fullName>
    </recommendedName>
</protein>
<dbReference type="GO" id="GO:0008198">
    <property type="term" value="F:ferrous iron binding"/>
    <property type="evidence" value="ECO:0007669"/>
    <property type="project" value="TreeGrafter"/>
</dbReference>